<dbReference type="GO" id="GO:0050570">
    <property type="term" value="F:4-hydroxythreonine-4-phosphate dehydrogenase activity"/>
    <property type="evidence" value="ECO:0007669"/>
    <property type="project" value="UniProtKB-EC"/>
</dbReference>
<gene>
    <name evidence="4" type="ORF">MNBD_UNCLBAC01-2117</name>
</gene>
<evidence type="ECO:0000313" key="4">
    <source>
        <dbReference type="EMBL" id="VAX35124.1"/>
    </source>
</evidence>
<evidence type="ECO:0000256" key="2">
    <source>
        <dbReference type="ARBA" id="ARBA00023002"/>
    </source>
</evidence>
<dbReference type="Pfam" id="PF04166">
    <property type="entry name" value="PdxA"/>
    <property type="match status" value="1"/>
</dbReference>
<accession>A0A3B1DGE9</accession>
<keyword evidence="2 4" id="KW-0560">Oxidoreductase</keyword>
<keyword evidence="1" id="KW-0479">Metal-binding</keyword>
<dbReference type="SUPFAM" id="SSF53659">
    <property type="entry name" value="Isocitrate/Isopropylmalate dehydrogenase-like"/>
    <property type="match status" value="1"/>
</dbReference>
<reference evidence="4" key="1">
    <citation type="submission" date="2018-06" db="EMBL/GenBank/DDBJ databases">
        <authorList>
            <person name="Zhirakovskaya E."/>
        </authorList>
    </citation>
    <scope>NUCLEOTIDE SEQUENCE</scope>
</reference>
<evidence type="ECO:0000256" key="1">
    <source>
        <dbReference type="ARBA" id="ARBA00022723"/>
    </source>
</evidence>
<sequence>MKLSSNIIGITMGDPYGIGPEIIVKALRKSSIRKQAYFKIIGDYEVYRQQGGKNYQNCSFINIKENNGGRASLLYLQTAVDLLKKKKITGLVTAPVSKEAIAKVEPSFIGHTEFLAEAFNIKNVGMFFVSDQMRVIIVTRHLPLNEVSHAVTTSEVYKTIQLTYQYLQKMFKIKNPIIAVCGLNPHAGENGKMGTEEKTKIIPALQKARRNKINVEGPFAADTLFSPDIAKHYDAIVAMYHDQGLIPIKTLCFKNLINLTIGLPFIRTSPAHGTAFDIAGQNKANSSSMEASICLCASFSNILN</sequence>
<dbReference type="NCBIfam" id="TIGR00557">
    <property type="entry name" value="pdxA"/>
    <property type="match status" value="1"/>
</dbReference>
<dbReference type="GO" id="GO:0051287">
    <property type="term" value="F:NAD binding"/>
    <property type="evidence" value="ECO:0007669"/>
    <property type="project" value="InterPro"/>
</dbReference>
<dbReference type="AlphaFoldDB" id="A0A3B1DGE9"/>
<protein>
    <submittedName>
        <fullName evidence="4">4-hydroxythreonine-4-phosphate dehydrogenase</fullName>
        <ecNumber evidence="4">1.1.1.262</ecNumber>
    </submittedName>
</protein>
<dbReference type="GO" id="GO:0046872">
    <property type="term" value="F:metal ion binding"/>
    <property type="evidence" value="ECO:0007669"/>
    <property type="project" value="UniProtKB-KW"/>
</dbReference>
<dbReference type="Gene3D" id="3.40.718.10">
    <property type="entry name" value="Isopropylmalate Dehydrogenase"/>
    <property type="match status" value="1"/>
</dbReference>
<organism evidence="4">
    <name type="scientific">hydrothermal vent metagenome</name>
    <dbReference type="NCBI Taxonomy" id="652676"/>
    <lineage>
        <taxon>unclassified sequences</taxon>
        <taxon>metagenomes</taxon>
        <taxon>ecological metagenomes</taxon>
    </lineage>
</organism>
<dbReference type="EC" id="1.1.1.262" evidence="4"/>
<proteinExistence type="predicted"/>
<dbReference type="InterPro" id="IPR005255">
    <property type="entry name" value="PdxA_fam"/>
</dbReference>
<evidence type="ECO:0000256" key="3">
    <source>
        <dbReference type="ARBA" id="ARBA00023027"/>
    </source>
</evidence>
<name>A0A3B1DGE9_9ZZZZ</name>
<dbReference type="PANTHER" id="PTHR30004">
    <property type="entry name" value="4-HYDROXYTHREONINE-4-PHOSPHATE DEHYDROGENASE"/>
    <property type="match status" value="1"/>
</dbReference>
<dbReference type="PANTHER" id="PTHR30004:SF6">
    <property type="entry name" value="D-THREONATE 4-PHOSPHATE DEHYDROGENASE"/>
    <property type="match status" value="1"/>
</dbReference>
<dbReference type="EMBL" id="UOGJ01000030">
    <property type="protein sequence ID" value="VAX35124.1"/>
    <property type="molecule type" value="Genomic_DNA"/>
</dbReference>
<keyword evidence="3" id="KW-0520">NAD</keyword>